<keyword evidence="1" id="KW-0677">Repeat</keyword>
<keyword evidence="2" id="KW-0547">Nucleotide-binding</keyword>
<dbReference type="Gene3D" id="2.40.40.20">
    <property type="match status" value="1"/>
</dbReference>
<dbReference type="PhylomeDB" id="A0A0G4HXL7"/>
<evidence type="ECO:0008006" key="9">
    <source>
        <dbReference type="Google" id="ProtNLM"/>
    </source>
</evidence>
<feature type="domain" description="CDC48 N-terminal subdomain" evidence="7">
    <location>
        <begin position="96"/>
        <end position="178"/>
    </location>
</feature>
<feature type="chain" id="PRO_5002564958" description="Vesicle-fusing ATPase" evidence="5">
    <location>
        <begin position="18"/>
        <end position="869"/>
    </location>
</feature>
<feature type="signal peptide" evidence="5">
    <location>
        <begin position="1"/>
        <end position="17"/>
    </location>
</feature>
<dbReference type="InterPro" id="IPR027417">
    <property type="entry name" value="P-loop_NTPase"/>
</dbReference>
<reference evidence="8" key="1">
    <citation type="submission" date="2014-11" db="EMBL/GenBank/DDBJ databases">
        <authorList>
            <person name="Otto D Thomas"/>
            <person name="Naeem Raeece"/>
        </authorList>
    </citation>
    <scope>NUCLEOTIDE SEQUENCE</scope>
</reference>
<dbReference type="Gene3D" id="3.10.330.10">
    <property type="match status" value="1"/>
</dbReference>
<dbReference type="Gene3D" id="6.10.20.150">
    <property type="match status" value="1"/>
</dbReference>
<dbReference type="GO" id="GO:0051228">
    <property type="term" value="P:mitotic spindle disassembly"/>
    <property type="evidence" value="ECO:0007669"/>
    <property type="project" value="TreeGrafter"/>
</dbReference>
<dbReference type="InterPro" id="IPR029067">
    <property type="entry name" value="CDC48_domain_2-like_sf"/>
</dbReference>
<accession>A0A0G4HXL7</accession>
<dbReference type="GO" id="GO:0034098">
    <property type="term" value="C:VCP-NPL4-UFD1 AAA ATPase complex"/>
    <property type="evidence" value="ECO:0007669"/>
    <property type="project" value="TreeGrafter"/>
</dbReference>
<dbReference type="FunFam" id="3.40.50.300:FF:000048">
    <property type="entry name" value="Transitional endoplasmic reticulum ATPase"/>
    <property type="match status" value="1"/>
</dbReference>
<dbReference type="AlphaFoldDB" id="A0A0G4HXL7"/>
<dbReference type="EMBL" id="CDMZ01004271">
    <property type="protein sequence ID" value="CEM49245.1"/>
    <property type="molecule type" value="Genomic_DNA"/>
</dbReference>
<evidence type="ECO:0000256" key="4">
    <source>
        <dbReference type="SAM" id="MobiDB-lite"/>
    </source>
</evidence>
<dbReference type="InterPro" id="IPR041569">
    <property type="entry name" value="AAA_lid_3"/>
</dbReference>
<dbReference type="SMART" id="SM00382">
    <property type="entry name" value="AAA"/>
    <property type="match status" value="2"/>
</dbReference>
<proteinExistence type="predicted"/>
<dbReference type="Gene3D" id="3.40.50.300">
    <property type="entry name" value="P-loop containing nucleotide triphosphate hydrolases"/>
    <property type="match status" value="2"/>
</dbReference>
<dbReference type="GO" id="GO:0005829">
    <property type="term" value="C:cytosol"/>
    <property type="evidence" value="ECO:0007669"/>
    <property type="project" value="TreeGrafter"/>
</dbReference>
<dbReference type="InterPro" id="IPR003959">
    <property type="entry name" value="ATPase_AAA_core"/>
</dbReference>
<name>A0A0G4HXL7_9ALVE</name>
<dbReference type="InterPro" id="IPR003960">
    <property type="entry name" value="ATPase_AAA_CS"/>
</dbReference>
<dbReference type="Gene3D" id="1.10.8.60">
    <property type="match status" value="1"/>
</dbReference>
<dbReference type="Pfam" id="PF02359">
    <property type="entry name" value="CDC48_N"/>
    <property type="match status" value="1"/>
</dbReference>
<gene>
    <name evidence="8" type="ORF">Cvel_9288</name>
</gene>
<dbReference type="SUPFAM" id="SSF52540">
    <property type="entry name" value="P-loop containing nucleoside triphosphate hydrolases"/>
    <property type="match status" value="2"/>
</dbReference>
<evidence type="ECO:0000259" key="7">
    <source>
        <dbReference type="SMART" id="SM01073"/>
    </source>
</evidence>
<feature type="domain" description="AAA+ ATPase" evidence="6">
    <location>
        <begin position="316"/>
        <end position="452"/>
    </location>
</feature>
<feature type="region of interest" description="Disordered" evidence="4">
    <location>
        <begin position="60"/>
        <end position="87"/>
    </location>
</feature>
<sequence length="869" mass="95019">MRAVCLFVSLLISCASGASFFSPSTWKRRVRGQAETSALEPSSLSSALGDLRGGAVAAALPPAKKSGAPKKASDGGLPGSGGSGAFSAAQKKRHNVLLVGDSLADDHSIVSVSPKKMKELGLFNGDIVRLKGRKQKYSVATVAVDKSLDDDRILMSKFARRNLRVHLGDAVSLQPMPSLKYGREVIILPFGDTMESDDPEWKEKLTQVLREFFGDNYRPVHRNDHFSIPFGGRTVEVKVMEIDTLDEEDAEACVVNAETVINCDGDVLVREEDDETIDEVGYDDIGGCRKQMDLIRELIELPLRHPEVFRQVGIPPPKGVLMHGAPGCGKTLIARALAAETGAHFLVLNGPEVMSKLAGESETNLRNAFNRAQDNCPAIIFIDEIDSIAPKRDKAGGEVEKRIVSQLLTLLDGLKPSSNVIVLGATNRPNVLEPALRRFGRFDREMEIPVPDEEGRFDILSIKTKNMQLDDEVDLRQLAKDAHGFVGADISQLCMEAALQCVRENMGDVDIDDEDIPQEVLERFRVKPSHFAHALSVCNPSALRERHVEVPDTTWEDIGGLEDVKKELIETVQYPVEYADQFRKYGLAPSKGVLFYGPPGCGKTLLAKGVANECNANFISVKGPELLTMWFGESEANVRDLFDKARSAAPCIIFFDEMDSIAKQRGGGGGGGGEASDRVINAILTEIDGVGDKKPIFVIGATNRPDILDTAITRPGRLDQLLYIPLPDLKSRLNIFKACLRKSPLGPEVNLDAMAERLVGYSGADITEVCQRAAKLAIREAIAAEVERGRPLREGEEDPVPYIDVRHFEDALKTSRRSVSDATLRMYDEFNEKMKQQNGGGEDESDEEGESSSSKEDAAAEDEDDLYGS</sequence>
<dbReference type="PANTHER" id="PTHR23077">
    <property type="entry name" value="AAA-FAMILY ATPASE"/>
    <property type="match status" value="1"/>
</dbReference>
<feature type="compositionally biased region" description="Low complexity" evidence="4">
    <location>
        <begin position="60"/>
        <end position="70"/>
    </location>
</feature>
<keyword evidence="3" id="KW-0067">ATP-binding</keyword>
<dbReference type="InterPro" id="IPR050168">
    <property type="entry name" value="AAA_ATPase_domain"/>
</dbReference>
<dbReference type="SMART" id="SM01073">
    <property type="entry name" value="CDC48_N"/>
    <property type="match status" value="1"/>
</dbReference>
<dbReference type="Pfam" id="PF00004">
    <property type="entry name" value="AAA"/>
    <property type="match status" value="2"/>
</dbReference>
<dbReference type="InterPro" id="IPR003593">
    <property type="entry name" value="AAA+_ATPase"/>
</dbReference>
<dbReference type="GO" id="GO:0097352">
    <property type="term" value="P:autophagosome maturation"/>
    <property type="evidence" value="ECO:0007669"/>
    <property type="project" value="TreeGrafter"/>
</dbReference>
<dbReference type="GO" id="GO:0016887">
    <property type="term" value="F:ATP hydrolysis activity"/>
    <property type="evidence" value="ECO:0007669"/>
    <property type="project" value="InterPro"/>
</dbReference>
<dbReference type="VEuPathDB" id="CryptoDB:Cvel_9288"/>
<dbReference type="GO" id="GO:0030970">
    <property type="term" value="P:retrograde protein transport, ER to cytosol"/>
    <property type="evidence" value="ECO:0007669"/>
    <property type="project" value="TreeGrafter"/>
</dbReference>
<evidence type="ECO:0000256" key="1">
    <source>
        <dbReference type="ARBA" id="ARBA00022737"/>
    </source>
</evidence>
<dbReference type="PROSITE" id="PS00674">
    <property type="entry name" value="AAA"/>
    <property type="match status" value="1"/>
</dbReference>
<dbReference type="FunFam" id="2.40.40.20:FF:000003">
    <property type="entry name" value="Transitional endoplasmic reticulum ATPase"/>
    <property type="match status" value="1"/>
</dbReference>
<evidence type="ECO:0000313" key="8">
    <source>
        <dbReference type="EMBL" id="CEM49245.1"/>
    </source>
</evidence>
<feature type="compositionally biased region" description="Acidic residues" evidence="4">
    <location>
        <begin position="841"/>
        <end position="850"/>
    </location>
</feature>
<dbReference type="InterPro" id="IPR009010">
    <property type="entry name" value="Asp_de-COase-like_dom_sf"/>
</dbReference>
<feature type="domain" description="AAA+ ATPase" evidence="6">
    <location>
        <begin position="589"/>
        <end position="728"/>
    </location>
</feature>
<dbReference type="InterPro" id="IPR003338">
    <property type="entry name" value="CDC4_N-term_subdom"/>
</dbReference>
<evidence type="ECO:0000256" key="2">
    <source>
        <dbReference type="ARBA" id="ARBA00022741"/>
    </source>
</evidence>
<dbReference type="PANTHER" id="PTHR23077:SF171">
    <property type="entry name" value="NUCLEAR VALOSIN-CONTAINING PROTEIN-LIKE"/>
    <property type="match status" value="1"/>
</dbReference>
<feature type="region of interest" description="Disordered" evidence="4">
    <location>
        <begin position="828"/>
        <end position="869"/>
    </location>
</feature>
<evidence type="ECO:0000259" key="6">
    <source>
        <dbReference type="SMART" id="SM00382"/>
    </source>
</evidence>
<evidence type="ECO:0000256" key="5">
    <source>
        <dbReference type="SAM" id="SignalP"/>
    </source>
</evidence>
<keyword evidence="5" id="KW-0732">Signal</keyword>
<dbReference type="SUPFAM" id="SSF50692">
    <property type="entry name" value="ADC-like"/>
    <property type="match status" value="1"/>
</dbReference>
<dbReference type="SUPFAM" id="SSF54585">
    <property type="entry name" value="Cdc48 domain 2-like"/>
    <property type="match status" value="1"/>
</dbReference>
<feature type="compositionally biased region" description="Acidic residues" evidence="4">
    <location>
        <begin position="859"/>
        <end position="869"/>
    </location>
</feature>
<dbReference type="GO" id="GO:0031593">
    <property type="term" value="F:polyubiquitin modification-dependent protein binding"/>
    <property type="evidence" value="ECO:0007669"/>
    <property type="project" value="TreeGrafter"/>
</dbReference>
<organism evidence="8">
    <name type="scientific">Chromera velia CCMP2878</name>
    <dbReference type="NCBI Taxonomy" id="1169474"/>
    <lineage>
        <taxon>Eukaryota</taxon>
        <taxon>Sar</taxon>
        <taxon>Alveolata</taxon>
        <taxon>Colpodellida</taxon>
        <taxon>Chromeraceae</taxon>
        <taxon>Chromera</taxon>
    </lineage>
</organism>
<dbReference type="Pfam" id="PF17862">
    <property type="entry name" value="AAA_lid_3"/>
    <property type="match status" value="2"/>
</dbReference>
<protein>
    <recommendedName>
        <fullName evidence="9">Vesicle-fusing ATPase</fullName>
    </recommendedName>
</protein>
<evidence type="ECO:0000256" key="3">
    <source>
        <dbReference type="ARBA" id="ARBA00022840"/>
    </source>
</evidence>
<dbReference type="FunFam" id="1.10.8.60:FF:000057">
    <property type="entry name" value="AAA family ATPase, CDC48 subfamily"/>
    <property type="match status" value="1"/>
</dbReference>
<dbReference type="FunFam" id="3.40.50.300:FF:000012">
    <property type="entry name" value="Transitional endoplasmic reticulum ATPase"/>
    <property type="match status" value="1"/>
</dbReference>
<dbReference type="GO" id="GO:0005524">
    <property type="term" value="F:ATP binding"/>
    <property type="evidence" value="ECO:0007669"/>
    <property type="project" value="UniProtKB-KW"/>
</dbReference>
<dbReference type="GO" id="GO:0005634">
    <property type="term" value="C:nucleus"/>
    <property type="evidence" value="ECO:0007669"/>
    <property type="project" value="TreeGrafter"/>
</dbReference>